<dbReference type="GO" id="GO:0003676">
    <property type="term" value="F:nucleic acid binding"/>
    <property type="evidence" value="ECO:0007669"/>
    <property type="project" value="InterPro"/>
</dbReference>
<evidence type="ECO:0000256" key="2">
    <source>
        <dbReference type="ARBA" id="ARBA00022801"/>
    </source>
</evidence>
<feature type="compositionally biased region" description="Basic and acidic residues" evidence="8">
    <location>
        <begin position="419"/>
        <end position="443"/>
    </location>
</feature>
<dbReference type="CDD" id="cd18787">
    <property type="entry name" value="SF2_C_DEAD"/>
    <property type="match status" value="1"/>
</dbReference>
<sequence>MTETNVSTPSLSFADLGLPEALVAAVAQSGYTTPTEVQARAIPAVLAGADLLASSHTGSGKTAAFALPLLARLALPRRHSGHGARVLVLTPTRELAQQVEKSFRTYGRGLRRLKTVVLVGGMPFGPQRRDLSGPVDVIVATPGRLMDHMQQRTVSLDGIESLVLDEADRMLDMGFIDDIRAIAESLPASRQTLLFSATLDGVVGRLALSLTHEPQRIEITTTPVQEAKIEERLMLIDGFEHKHRLLEKILGDGELQQAVVFTATKRSAEDLTERMIGWGVRAAALHGDMTQRARTRTLDRLRRGEVQVLVATDVAARGIDVAGISHVINFDPPRQAEDYVHRIGRTGRAGRSGVAITLTHPNEMRTIGAIERFTGRRLAEHVIEGLEPRAPRRPAGAGRGGFEGSRGGKPSGPRTPAPRRSEDSPRRWGDAPRSHEGRQERAAAPRAYGETAPRSEFERRVRGDDGDRRTLGVSGERKPRSSWGNKDHHPQRDGEGWGRRRRDR</sequence>
<dbReference type="GO" id="GO:0005524">
    <property type="term" value="F:ATP binding"/>
    <property type="evidence" value="ECO:0007669"/>
    <property type="project" value="UniProtKB-KW"/>
</dbReference>
<feature type="domain" description="Helicase C-terminal" evidence="10">
    <location>
        <begin position="245"/>
        <end position="390"/>
    </location>
</feature>
<dbReference type="GO" id="GO:0005829">
    <property type="term" value="C:cytosol"/>
    <property type="evidence" value="ECO:0007669"/>
    <property type="project" value="TreeGrafter"/>
</dbReference>
<comment type="similarity">
    <text evidence="5 7">Belongs to the DEAD box helicase family.</text>
</comment>
<keyword evidence="13" id="KW-1185">Reference proteome</keyword>
<dbReference type="PROSITE" id="PS00039">
    <property type="entry name" value="DEAD_ATP_HELICASE"/>
    <property type="match status" value="1"/>
</dbReference>
<evidence type="ECO:0000313" key="13">
    <source>
        <dbReference type="Proteomes" id="UP000182108"/>
    </source>
</evidence>
<dbReference type="Pfam" id="PF00271">
    <property type="entry name" value="Helicase_C"/>
    <property type="match status" value="1"/>
</dbReference>
<dbReference type="InterPro" id="IPR014001">
    <property type="entry name" value="Helicase_ATP-bd"/>
</dbReference>
<proteinExistence type="inferred from homology"/>
<dbReference type="SMART" id="SM00490">
    <property type="entry name" value="HELICc"/>
    <property type="match status" value="1"/>
</dbReference>
<dbReference type="GO" id="GO:0003724">
    <property type="term" value="F:RNA helicase activity"/>
    <property type="evidence" value="ECO:0007669"/>
    <property type="project" value="InterPro"/>
</dbReference>
<dbReference type="GO" id="GO:0016787">
    <property type="term" value="F:hydrolase activity"/>
    <property type="evidence" value="ECO:0007669"/>
    <property type="project" value="UniProtKB-KW"/>
</dbReference>
<dbReference type="RefSeq" id="WP_072247932.1">
    <property type="nucleotide sequence ID" value="NZ_CYHH01000004.1"/>
</dbReference>
<organism evidence="12 13">
    <name type="scientific">Tepidiphilus thermophilus</name>
    <dbReference type="NCBI Taxonomy" id="876478"/>
    <lineage>
        <taxon>Bacteria</taxon>
        <taxon>Pseudomonadati</taxon>
        <taxon>Pseudomonadota</taxon>
        <taxon>Hydrogenophilia</taxon>
        <taxon>Hydrogenophilales</taxon>
        <taxon>Hydrogenophilaceae</taxon>
        <taxon>Tepidiphilus</taxon>
    </lineage>
</organism>
<keyword evidence="3 7" id="KW-0347">Helicase</keyword>
<feature type="compositionally biased region" description="Gly residues" evidence="8">
    <location>
        <begin position="397"/>
        <end position="410"/>
    </location>
</feature>
<dbReference type="AlphaFoldDB" id="A0A0K6IVH8"/>
<feature type="domain" description="DEAD-box RNA helicase Q" evidence="11">
    <location>
        <begin position="11"/>
        <end position="39"/>
    </location>
</feature>
<dbReference type="OrthoDB" id="5297934at2"/>
<evidence type="ECO:0000256" key="3">
    <source>
        <dbReference type="ARBA" id="ARBA00022806"/>
    </source>
</evidence>
<dbReference type="Gene3D" id="3.40.50.300">
    <property type="entry name" value="P-loop containing nucleotide triphosphate hydrolases"/>
    <property type="match status" value="2"/>
</dbReference>
<dbReference type="EMBL" id="CYHH01000004">
    <property type="protein sequence ID" value="CUB07078.1"/>
    <property type="molecule type" value="Genomic_DNA"/>
</dbReference>
<dbReference type="Pfam" id="PF00270">
    <property type="entry name" value="DEAD"/>
    <property type="match status" value="1"/>
</dbReference>
<evidence type="ECO:0000256" key="5">
    <source>
        <dbReference type="ARBA" id="ARBA00038437"/>
    </source>
</evidence>
<evidence type="ECO:0000256" key="6">
    <source>
        <dbReference type="PROSITE-ProRule" id="PRU00552"/>
    </source>
</evidence>
<dbReference type="PROSITE" id="PS51194">
    <property type="entry name" value="HELICASE_CTER"/>
    <property type="match status" value="1"/>
</dbReference>
<evidence type="ECO:0000256" key="7">
    <source>
        <dbReference type="RuleBase" id="RU000492"/>
    </source>
</evidence>
<dbReference type="InterPro" id="IPR044742">
    <property type="entry name" value="DEAD/DEAH_RhlB"/>
</dbReference>
<protein>
    <submittedName>
        <fullName evidence="12">Superfamily II DNA and RNA helicase</fullName>
    </submittedName>
</protein>
<feature type="region of interest" description="Disordered" evidence="8">
    <location>
        <begin position="384"/>
        <end position="504"/>
    </location>
</feature>
<dbReference type="InterPro" id="IPR001650">
    <property type="entry name" value="Helicase_C-like"/>
</dbReference>
<evidence type="ECO:0000313" key="12">
    <source>
        <dbReference type="EMBL" id="CUB07078.1"/>
    </source>
</evidence>
<evidence type="ECO:0000256" key="8">
    <source>
        <dbReference type="SAM" id="MobiDB-lite"/>
    </source>
</evidence>
<dbReference type="PROSITE" id="PS51195">
    <property type="entry name" value="Q_MOTIF"/>
    <property type="match status" value="1"/>
</dbReference>
<dbReference type="SMART" id="SM00487">
    <property type="entry name" value="DEXDc"/>
    <property type="match status" value="1"/>
</dbReference>
<dbReference type="PANTHER" id="PTHR47959:SF17">
    <property type="entry name" value="ATP-DEPENDENT RNA HELICASE DEAD BOX FAMILY"/>
    <property type="match status" value="1"/>
</dbReference>
<name>A0A0K6IVH8_9PROT</name>
<accession>A0A0K6IVH8</accession>
<dbReference type="PANTHER" id="PTHR47959">
    <property type="entry name" value="ATP-DEPENDENT RNA HELICASE RHLE-RELATED"/>
    <property type="match status" value="1"/>
</dbReference>
<keyword evidence="1 7" id="KW-0547">Nucleotide-binding</keyword>
<keyword evidence="4 7" id="KW-0067">ATP-binding</keyword>
<dbReference type="SUPFAM" id="SSF52540">
    <property type="entry name" value="P-loop containing nucleoside triphosphate hydrolases"/>
    <property type="match status" value="1"/>
</dbReference>
<evidence type="ECO:0000256" key="4">
    <source>
        <dbReference type="ARBA" id="ARBA00022840"/>
    </source>
</evidence>
<dbReference type="InterPro" id="IPR050079">
    <property type="entry name" value="DEAD_box_RNA_helicase"/>
</dbReference>
<dbReference type="InterPro" id="IPR014014">
    <property type="entry name" value="RNA_helicase_DEAD_Q_motif"/>
</dbReference>
<feature type="domain" description="Helicase ATP-binding" evidence="9">
    <location>
        <begin position="42"/>
        <end position="217"/>
    </location>
</feature>
<dbReference type="CDD" id="cd00268">
    <property type="entry name" value="DEADc"/>
    <property type="match status" value="1"/>
</dbReference>
<dbReference type="Proteomes" id="UP000182108">
    <property type="component" value="Unassembled WGS sequence"/>
</dbReference>
<evidence type="ECO:0000256" key="1">
    <source>
        <dbReference type="ARBA" id="ARBA00022741"/>
    </source>
</evidence>
<reference evidence="13" key="1">
    <citation type="submission" date="2015-08" db="EMBL/GenBank/DDBJ databases">
        <authorList>
            <person name="Babu N.S."/>
            <person name="Beckwith C.J."/>
            <person name="Beseler K.G."/>
            <person name="Brison A."/>
            <person name="Carone J.V."/>
            <person name="Caskin T.P."/>
            <person name="Diamond M."/>
            <person name="Durham M.E."/>
            <person name="Foxe J.M."/>
            <person name="Go M."/>
            <person name="Henderson B.A."/>
            <person name="Jones I.B."/>
            <person name="McGettigan J.A."/>
            <person name="Micheletti S.J."/>
            <person name="Nasrallah M.E."/>
            <person name="Ortiz D."/>
            <person name="Piller C.R."/>
            <person name="Privatt S.R."/>
            <person name="Schneider S.L."/>
            <person name="Sharp S."/>
            <person name="Smith T.C."/>
            <person name="Stanton J.D."/>
            <person name="Ullery H.E."/>
            <person name="Wilson R.J."/>
            <person name="Serrano M.G."/>
            <person name="Buck G."/>
            <person name="Lee V."/>
            <person name="Wang Y."/>
            <person name="Carvalho R."/>
            <person name="Voegtly L."/>
            <person name="Shi R."/>
            <person name="Duckworth R."/>
            <person name="Johnson A."/>
            <person name="Loviza R."/>
            <person name="Walstead R."/>
            <person name="Shah Z."/>
            <person name="Kiflezghi M."/>
            <person name="Wade K."/>
            <person name="Ball S.L."/>
            <person name="Bradley K.W."/>
            <person name="Asai D.J."/>
            <person name="Bowman C.A."/>
            <person name="Russell D.A."/>
            <person name="Pope W.H."/>
            <person name="Jacobs-Sera D."/>
            <person name="Hendrix R.W."/>
            <person name="Hatfull G.F."/>
        </authorList>
    </citation>
    <scope>NUCLEOTIDE SEQUENCE [LARGE SCALE GENOMIC DNA]</scope>
    <source>
        <strain evidence="13">JCM 19170</strain>
    </source>
</reference>
<evidence type="ECO:0000259" key="9">
    <source>
        <dbReference type="PROSITE" id="PS51192"/>
    </source>
</evidence>
<keyword evidence="2 7" id="KW-0378">Hydrolase</keyword>
<gene>
    <name evidence="12" type="ORF">Ga0061068_104193</name>
</gene>
<dbReference type="InterPro" id="IPR027417">
    <property type="entry name" value="P-loop_NTPase"/>
</dbReference>
<evidence type="ECO:0000259" key="10">
    <source>
        <dbReference type="PROSITE" id="PS51194"/>
    </source>
</evidence>
<dbReference type="PROSITE" id="PS51192">
    <property type="entry name" value="HELICASE_ATP_BIND_1"/>
    <property type="match status" value="1"/>
</dbReference>
<feature type="compositionally biased region" description="Basic and acidic residues" evidence="8">
    <location>
        <begin position="453"/>
        <end position="498"/>
    </location>
</feature>
<dbReference type="InterPro" id="IPR000629">
    <property type="entry name" value="RNA-helicase_DEAD-box_CS"/>
</dbReference>
<dbReference type="InterPro" id="IPR011545">
    <property type="entry name" value="DEAD/DEAH_box_helicase_dom"/>
</dbReference>
<evidence type="ECO:0000259" key="11">
    <source>
        <dbReference type="PROSITE" id="PS51195"/>
    </source>
</evidence>
<feature type="short sequence motif" description="Q motif" evidence="6">
    <location>
        <begin position="11"/>
        <end position="39"/>
    </location>
</feature>